<keyword evidence="2" id="KW-1185">Reference proteome</keyword>
<reference evidence="1 2" key="1">
    <citation type="submission" date="2018-05" db="EMBL/GenBank/DDBJ databases">
        <title>Draft genome of Methanospirillum stamsii Pt1.</title>
        <authorList>
            <person name="Dueholm M.S."/>
            <person name="Nielsen P.H."/>
            <person name="Bakmann L.F."/>
            <person name="Otzen D.E."/>
        </authorList>
    </citation>
    <scope>NUCLEOTIDE SEQUENCE [LARGE SCALE GENOMIC DNA]</scope>
    <source>
        <strain evidence="1 2">Pt1</strain>
    </source>
</reference>
<sequence length="86" mass="9620">MPSSGSDPSLQSVNAIKNGNVHYIRVGWQGNEPESELTECFYLANLFYPEQSSGLNAESEGNKILNEFYGEDGLYSWVIDRNELSL</sequence>
<name>A0A2V2N116_9EURY</name>
<gene>
    <name evidence="1" type="ORF">DLD82_16385</name>
</gene>
<accession>A0A2V2N116</accession>
<dbReference type="SUPFAM" id="SSF53807">
    <property type="entry name" value="Helical backbone' metal receptor"/>
    <property type="match status" value="1"/>
</dbReference>
<dbReference type="AlphaFoldDB" id="A0A2V2N116"/>
<evidence type="ECO:0000313" key="1">
    <source>
        <dbReference type="EMBL" id="PWR70208.1"/>
    </source>
</evidence>
<proteinExistence type="predicted"/>
<dbReference type="EMBL" id="QGMZ01000046">
    <property type="protein sequence ID" value="PWR70208.1"/>
    <property type="molecule type" value="Genomic_DNA"/>
</dbReference>
<comment type="caution">
    <text evidence="1">The sequence shown here is derived from an EMBL/GenBank/DDBJ whole genome shotgun (WGS) entry which is preliminary data.</text>
</comment>
<evidence type="ECO:0008006" key="3">
    <source>
        <dbReference type="Google" id="ProtNLM"/>
    </source>
</evidence>
<organism evidence="1 2">
    <name type="scientific">Methanospirillum stamsii</name>
    <dbReference type="NCBI Taxonomy" id="1277351"/>
    <lineage>
        <taxon>Archaea</taxon>
        <taxon>Methanobacteriati</taxon>
        <taxon>Methanobacteriota</taxon>
        <taxon>Stenosarchaea group</taxon>
        <taxon>Methanomicrobia</taxon>
        <taxon>Methanomicrobiales</taxon>
        <taxon>Methanospirillaceae</taxon>
        <taxon>Methanospirillum</taxon>
    </lineage>
</organism>
<protein>
    <recommendedName>
        <fullName evidence="3">Fe/B12 periplasmic-binding domain-containing protein</fullName>
    </recommendedName>
</protein>
<dbReference type="Gene3D" id="3.40.50.1980">
    <property type="entry name" value="Nitrogenase molybdenum iron protein domain"/>
    <property type="match status" value="1"/>
</dbReference>
<evidence type="ECO:0000313" key="2">
    <source>
        <dbReference type="Proteomes" id="UP000245934"/>
    </source>
</evidence>
<dbReference type="Proteomes" id="UP000245934">
    <property type="component" value="Unassembled WGS sequence"/>
</dbReference>